<dbReference type="CDD" id="cd06225">
    <property type="entry name" value="HAMP"/>
    <property type="match status" value="1"/>
</dbReference>
<feature type="domain" description="HAMP" evidence="8">
    <location>
        <begin position="288"/>
        <end position="340"/>
    </location>
</feature>
<dbReference type="GO" id="GO:0006935">
    <property type="term" value="P:chemotaxis"/>
    <property type="evidence" value="ECO:0007669"/>
    <property type="project" value="UniProtKB-KW"/>
</dbReference>
<dbReference type="PROSITE" id="PS50192">
    <property type="entry name" value="T_SNARE"/>
    <property type="match status" value="1"/>
</dbReference>
<dbReference type="InterPro" id="IPR003660">
    <property type="entry name" value="HAMP_dom"/>
</dbReference>
<dbReference type="OrthoDB" id="3289104at2"/>
<dbReference type="InterPro" id="IPR004089">
    <property type="entry name" value="MCPsignal_dom"/>
</dbReference>
<dbReference type="RefSeq" id="WP_126699604.1">
    <property type="nucleotide sequence ID" value="NZ_RWKW01000033.1"/>
</dbReference>
<dbReference type="SMART" id="SM00304">
    <property type="entry name" value="HAMP"/>
    <property type="match status" value="2"/>
</dbReference>
<dbReference type="InterPro" id="IPR004090">
    <property type="entry name" value="Chemotax_Me-accpt_rcpt"/>
</dbReference>
<dbReference type="Pfam" id="PF00015">
    <property type="entry name" value="MCPsignal"/>
    <property type="match status" value="1"/>
</dbReference>
<dbReference type="Gene3D" id="1.10.287.950">
    <property type="entry name" value="Methyl-accepting chemotaxis protein"/>
    <property type="match status" value="1"/>
</dbReference>
<protein>
    <submittedName>
        <fullName evidence="9">Methyl-accepting chemotaxis protein</fullName>
    </submittedName>
</protein>
<evidence type="ECO:0000259" key="6">
    <source>
        <dbReference type="PROSITE" id="PS50111"/>
    </source>
</evidence>
<dbReference type="EMBL" id="RWKW01000033">
    <property type="protein sequence ID" value="RST86681.1"/>
    <property type="molecule type" value="Genomic_DNA"/>
</dbReference>
<dbReference type="AlphaFoldDB" id="A0A3R9ZSJ3"/>
<dbReference type="PROSITE" id="PS50885">
    <property type="entry name" value="HAMP"/>
    <property type="match status" value="2"/>
</dbReference>
<dbReference type="PRINTS" id="PR00260">
    <property type="entry name" value="CHEMTRNSDUCR"/>
</dbReference>
<dbReference type="GO" id="GO:0007165">
    <property type="term" value="P:signal transduction"/>
    <property type="evidence" value="ECO:0007669"/>
    <property type="project" value="UniProtKB-KW"/>
</dbReference>
<name>A0A3R9ZSJ3_9HYPH</name>
<feature type="domain" description="T-SNARE coiled-coil homology" evidence="7">
    <location>
        <begin position="504"/>
        <end position="566"/>
    </location>
</feature>
<dbReference type="PANTHER" id="PTHR43531:SF11">
    <property type="entry name" value="METHYL-ACCEPTING CHEMOTAXIS PROTEIN 3"/>
    <property type="match status" value="1"/>
</dbReference>
<evidence type="ECO:0000259" key="8">
    <source>
        <dbReference type="PROSITE" id="PS50885"/>
    </source>
</evidence>
<dbReference type="Gene3D" id="6.10.340.10">
    <property type="match status" value="1"/>
</dbReference>
<reference evidence="9 10" key="1">
    <citation type="submission" date="2018-12" db="EMBL/GenBank/DDBJ databases">
        <title>Mesorhizobium carbonis sp. nov., isolated from coal mine water.</title>
        <authorList>
            <person name="Xin W."/>
            <person name="Xu Z."/>
            <person name="Xiang F."/>
            <person name="Zhang J."/>
            <person name="Xi L."/>
            <person name="Liu J."/>
        </authorList>
    </citation>
    <scope>NUCLEOTIDE SEQUENCE [LARGE SCALE GENOMIC DNA]</scope>
    <source>
        <strain evidence="9 10">B2.3</strain>
    </source>
</reference>
<dbReference type="SUPFAM" id="SSF158472">
    <property type="entry name" value="HAMP domain-like"/>
    <property type="match status" value="1"/>
</dbReference>
<dbReference type="PANTHER" id="PTHR43531">
    <property type="entry name" value="PROTEIN ICFG"/>
    <property type="match status" value="1"/>
</dbReference>
<dbReference type="PROSITE" id="PS50111">
    <property type="entry name" value="CHEMOTAXIS_TRANSDUC_2"/>
    <property type="match status" value="1"/>
</dbReference>
<comment type="subcellular location">
    <subcellularLocation>
        <location evidence="1">Membrane</location>
    </subcellularLocation>
</comment>
<evidence type="ECO:0000313" key="10">
    <source>
        <dbReference type="Proteomes" id="UP000278398"/>
    </source>
</evidence>
<feature type="coiled-coil region" evidence="5">
    <location>
        <begin position="258"/>
        <end position="292"/>
    </location>
</feature>
<dbReference type="Proteomes" id="UP000278398">
    <property type="component" value="Unassembled WGS sequence"/>
</dbReference>
<dbReference type="Pfam" id="PF00672">
    <property type="entry name" value="HAMP"/>
    <property type="match status" value="1"/>
</dbReference>
<accession>A0A3R9ZSJ3</accession>
<organism evidence="9 10">
    <name type="scientific">Aquibium carbonis</name>
    <dbReference type="NCBI Taxonomy" id="2495581"/>
    <lineage>
        <taxon>Bacteria</taxon>
        <taxon>Pseudomonadati</taxon>
        <taxon>Pseudomonadota</taxon>
        <taxon>Alphaproteobacteria</taxon>
        <taxon>Hyphomicrobiales</taxon>
        <taxon>Phyllobacteriaceae</taxon>
        <taxon>Aquibium</taxon>
    </lineage>
</organism>
<dbReference type="InterPro" id="IPR051310">
    <property type="entry name" value="MCP_chemotaxis"/>
</dbReference>
<evidence type="ECO:0000256" key="1">
    <source>
        <dbReference type="ARBA" id="ARBA00004370"/>
    </source>
</evidence>
<evidence type="ECO:0000259" key="7">
    <source>
        <dbReference type="PROSITE" id="PS50192"/>
    </source>
</evidence>
<dbReference type="FunFam" id="1.10.287.950:FF:000001">
    <property type="entry name" value="Methyl-accepting chemotaxis sensory transducer"/>
    <property type="match status" value="1"/>
</dbReference>
<dbReference type="GO" id="GO:0004888">
    <property type="term" value="F:transmembrane signaling receptor activity"/>
    <property type="evidence" value="ECO:0007669"/>
    <property type="project" value="InterPro"/>
</dbReference>
<evidence type="ECO:0000256" key="3">
    <source>
        <dbReference type="ARBA" id="ARBA00029447"/>
    </source>
</evidence>
<gene>
    <name evidence="9" type="ORF">EJC49_09415</name>
</gene>
<comment type="caution">
    <text evidence="9">The sequence shown here is derived from an EMBL/GenBank/DDBJ whole genome shotgun (WGS) entry which is preliminary data.</text>
</comment>
<evidence type="ECO:0000256" key="5">
    <source>
        <dbReference type="SAM" id="Coils"/>
    </source>
</evidence>
<keyword evidence="2" id="KW-0145">Chemotaxis</keyword>
<dbReference type="CDD" id="cd11386">
    <property type="entry name" value="MCP_signal"/>
    <property type="match status" value="1"/>
</dbReference>
<proteinExistence type="inferred from homology"/>
<keyword evidence="5" id="KW-0175">Coiled coil</keyword>
<sequence length="635" mass="66830">MASLNMKITGGVALSGLVCVLTAGTGLYVARNLGNELNGALQSAEVLRHHMQADMMHDALRGDVVSAIQAASISIGFDAKQIREEFVEHSASFTDSINAARGMATDAEAIAALDQVAEPLKAYQELAARIIEETGRSNFGAQEMYPAFKAQFDTLEDAMSEAYAKIQAAASREAEAALAGASLGQYTMLGLLALGVLLCGALTLISRRQVVKPLQDVTGVLERLSKGDLSAQPPSVERSDEIGKMNHALQAFHKAVVARQAELQAADQREALEAERQRNEQLRADAEQAQTQVVSSIADGLSSLSRGDFTVRLEHAFPTSYEKLRHDFNATVGSLSETIAAILSSVAAIRSSSGEISRAADDLSLRTQQQASGLEEAAAAIGEITDTVNRTSAGAQDANDSVRSANSEVDRGGEVVRQAIDAMSGIEKSSGSIGQIIGVIDEIAFQTNLLALNAGVEAARAGEAGRGFAVVAQEVRALAQRSAEAAKEIKSLISSSTDQVNRGVDYVGETGAALTRIAEQVRKVNGIVSDIASSAREQATGIAEINTTVDQMDKVTQQNAAMVEQTTAASHQLAREAEQLAALVGRFRISGQASSGAGAFAPRATKPAVSVSYTSEGNAARKLQVTQEPDGWEEF</sequence>
<dbReference type="SUPFAM" id="SSF58104">
    <property type="entry name" value="Methyl-accepting chemotaxis protein (MCP) signaling domain"/>
    <property type="match status" value="1"/>
</dbReference>
<evidence type="ECO:0000256" key="4">
    <source>
        <dbReference type="PROSITE-ProRule" id="PRU00284"/>
    </source>
</evidence>
<dbReference type="InterPro" id="IPR000727">
    <property type="entry name" value="T_SNARE_dom"/>
</dbReference>
<feature type="domain" description="HAMP" evidence="8">
    <location>
        <begin position="208"/>
        <end position="261"/>
    </location>
</feature>
<dbReference type="GO" id="GO:0005886">
    <property type="term" value="C:plasma membrane"/>
    <property type="evidence" value="ECO:0007669"/>
    <property type="project" value="TreeGrafter"/>
</dbReference>
<evidence type="ECO:0000256" key="2">
    <source>
        <dbReference type="ARBA" id="ARBA00022500"/>
    </source>
</evidence>
<keyword evidence="10" id="KW-1185">Reference proteome</keyword>
<dbReference type="SMART" id="SM00283">
    <property type="entry name" value="MA"/>
    <property type="match status" value="1"/>
</dbReference>
<feature type="domain" description="Methyl-accepting transducer" evidence="6">
    <location>
        <begin position="345"/>
        <end position="574"/>
    </location>
</feature>
<evidence type="ECO:0000313" key="9">
    <source>
        <dbReference type="EMBL" id="RST86681.1"/>
    </source>
</evidence>
<keyword evidence="4" id="KW-0807">Transducer</keyword>
<comment type="similarity">
    <text evidence="3">Belongs to the methyl-accepting chemotaxis (MCP) protein family.</text>
</comment>